<dbReference type="SUPFAM" id="SSF55174">
    <property type="entry name" value="Alpha-L RNA-binding motif"/>
    <property type="match status" value="1"/>
</dbReference>
<name>A0A1U9M956_9HYPH</name>
<evidence type="ECO:0000313" key="10">
    <source>
        <dbReference type="Proteomes" id="UP000189660"/>
    </source>
</evidence>
<dbReference type="KEGG" id="bapa:BBC0178_003420"/>
<evidence type="ECO:0000256" key="1">
    <source>
        <dbReference type="ARBA" id="ARBA00000073"/>
    </source>
</evidence>
<comment type="similarity">
    <text evidence="2 6">Belongs to the pseudouridine synthase RsuA family.</text>
</comment>
<dbReference type="Gene3D" id="3.30.70.1560">
    <property type="entry name" value="Alpha-L RNA-binding motif"/>
    <property type="match status" value="1"/>
</dbReference>
<dbReference type="AlphaFoldDB" id="A0A1U9M956"/>
<feature type="compositionally biased region" description="Basic and acidic residues" evidence="7">
    <location>
        <begin position="584"/>
        <end position="597"/>
    </location>
</feature>
<dbReference type="NCBIfam" id="TIGR00093">
    <property type="entry name" value="pseudouridine synthase"/>
    <property type="match status" value="1"/>
</dbReference>
<dbReference type="EC" id="5.4.99.-" evidence="6"/>
<dbReference type="FunFam" id="3.10.290.10:FF:000003">
    <property type="entry name" value="Pseudouridine synthase"/>
    <property type="match status" value="1"/>
</dbReference>
<proteinExistence type="inferred from homology"/>
<dbReference type="PROSITE" id="PS50889">
    <property type="entry name" value="S4"/>
    <property type="match status" value="1"/>
</dbReference>
<dbReference type="EMBL" id="CP015820">
    <property type="protein sequence ID" value="AQT41846.1"/>
    <property type="molecule type" value="Genomic_DNA"/>
</dbReference>
<evidence type="ECO:0000313" key="9">
    <source>
        <dbReference type="EMBL" id="AQT41846.1"/>
    </source>
</evidence>
<protein>
    <recommendedName>
        <fullName evidence="6">Pseudouridine synthase</fullName>
        <ecNumber evidence="6">5.4.99.-</ecNumber>
    </recommendedName>
</protein>
<dbReference type="PROSITE" id="PS01149">
    <property type="entry name" value="PSI_RSU"/>
    <property type="match status" value="1"/>
</dbReference>
<feature type="region of interest" description="Disordered" evidence="7">
    <location>
        <begin position="1"/>
        <end position="45"/>
    </location>
</feature>
<feature type="compositionally biased region" description="Basic and acidic residues" evidence="7">
    <location>
        <begin position="431"/>
        <end position="453"/>
    </location>
</feature>
<evidence type="ECO:0000256" key="4">
    <source>
        <dbReference type="ARBA" id="ARBA00023235"/>
    </source>
</evidence>
<dbReference type="SMART" id="SM00363">
    <property type="entry name" value="S4"/>
    <property type="match status" value="1"/>
</dbReference>
<evidence type="ECO:0000256" key="2">
    <source>
        <dbReference type="ARBA" id="ARBA00008348"/>
    </source>
</evidence>
<dbReference type="SUPFAM" id="SSF55120">
    <property type="entry name" value="Pseudouridine synthase"/>
    <property type="match status" value="1"/>
</dbReference>
<comment type="catalytic activity">
    <reaction evidence="1">
        <text>a uridine in RNA = a pseudouridine in RNA</text>
        <dbReference type="Rhea" id="RHEA:48348"/>
        <dbReference type="Rhea" id="RHEA-COMP:12068"/>
        <dbReference type="Rhea" id="RHEA-COMP:12069"/>
        <dbReference type="ChEBI" id="CHEBI:65314"/>
        <dbReference type="ChEBI" id="CHEBI:65315"/>
    </reaction>
</comment>
<dbReference type="PANTHER" id="PTHR47683">
    <property type="entry name" value="PSEUDOURIDINE SYNTHASE FAMILY PROTEIN-RELATED"/>
    <property type="match status" value="1"/>
</dbReference>
<feature type="region of interest" description="Disordered" evidence="7">
    <location>
        <begin position="300"/>
        <end position="320"/>
    </location>
</feature>
<dbReference type="PANTHER" id="PTHR47683:SF3">
    <property type="entry name" value="RIBOSOMAL LARGE SUBUNIT PSEUDOURIDINE SYNTHASE B"/>
    <property type="match status" value="1"/>
</dbReference>
<keyword evidence="4 6" id="KW-0413">Isomerase</keyword>
<dbReference type="InterPro" id="IPR036986">
    <property type="entry name" value="S4_RNA-bd_sf"/>
</dbReference>
<dbReference type="InterPro" id="IPR018496">
    <property type="entry name" value="PsdUridine_synth_RsuA/RluB_CS"/>
</dbReference>
<dbReference type="InterPro" id="IPR020103">
    <property type="entry name" value="PsdUridine_synth_cat_dom_sf"/>
</dbReference>
<feature type="compositionally biased region" description="Basic and acidic residues" evidence="7">
    <location>
        <begin position="1"/>
        <end position="25"/>
    </location>
</feature>
<organism evidence="9 10">
    <name type="scientific">Bartonella apihabitans</name>
    <dbReference type="NCBI Taxonomy" id="2750929"/>
    <lineage>
        <taxon>Bacteria</taxon>
        <taxon>Pseudomonadati</taxon>
        <taxon>Pseudomonadota</taxon>
        <taxon>Alphaproteobacteria</taxon>
        <taxon>Hyphomicrobiales</taxon>
        <taxon>Bartonellaceae</taxon>
        <taxon>Bartonella</taxon>
    </lineage>
</organism>
<feature type="compositionally biased region" description="Basic and acidic residues" evidence="7">
    <location>
        <begin position="515"/>
        <end position="574"/>
    </location>
</feature>
<evidence type="ECO:0000259" key="8">
    <source>
        <dbReference type="SMART" id="SM00363"/>
    </source>
</evidence>
<dbReference type="GO" id="GO:0003723">
    <property type="term" value="F:RNA binding"/>
    <property type="evidence" value="ECO:0007669"/>
    <property type="project" value="UniProtKB-KW"/>
</dbReference>
<dbReference type="GO" id="GO:0120159">
    <property type="term" value="F:rRNA pseudouridine synthase activity"/>
    <property type="evidence" value="ECO:0007669"/>
    <property type="project" value="UniProtKB-ARBA"/>
</dbReference>
<evidence type="ECO:0000256" key="3">
    <source>
        <dbReference type="ARBA" id="ARBA00022884"/>
    </source>
</evidence>
<feature type="region of interest" description="Disordered" evidence="7">
    <location>
        <begin position="338"/>
        <end position="647"/>
    </location>
</feature>
<dbReference type="Pfam" id="PF01479">
    <property type="entry name" value="S4"/>
    <property type="match status" value="1"/>
</dbReference>
<gene>
    <name evidence="9" type="ORF">BBC0178_003420</name>
</gene>
<evidence type="ECO:0000256" key="6">
    <source>
        <dbReference type="RuleBase" id="RU003887"/>
    </source>
</evidence>
<evidence type="ECO:0000256" key="5">
    <source>
        <dbReference type="PROSITE-ProRule" id="PRU00182"/>
    </source>
</evidence>
<feature type="compositionally biased region" description="Basic and acidic residues" evidence="7">
    <location>
        <begin position="367"/>
        <end position="379"/>
    </location>
</feature>
<feature type="compositionally biased region" description="Basic and acidic residues" evidence="7">
    <location>
        <begin position="402"/>
        <end position="418"/>
    </location>
</feature>
<dbReference type="InterPro" id="IPR020094">
    <property type="entry name" value="TruA/RsuA/RluB/E/F_N"/>
</dbReference>
<keyword evidence="3 5" id="KW-0694">RNA-binding</keyword>
<dbReference type="Gene3D" id="3.30.70.580">
    <property type="entry name" value="Pseudouridine synthase I, catalytic domain, N-terminal subdomain"/>
    <property type="match status" value="1"/>
</dbReference>
<feature type="domain" description="RNA-binding S4" evidence="8">
    <location>
        <begin position="44"/>
        <end position="105"/>
    </location>
</feature>
<evidence type="ECO:0000256" key="7">
    <source>
        <dbReference type="SAM" id="MobiDB-lite"/>
    </source>
</evidence>
<dbReference type="Gene3D" id="3.10.290.10">
    <property type="entry name" value="RNA-binding S4 domain"/>
    <property type="match status" value="1"/>
</dbReference>
<dbReference type="InterPro" id="IPR006145">
    <property type="entry name" value="PsdUridine_synth_RsuA/RluA"/>
</dbReference>
<dbReference type="CDD" id="cd00165">
    <property type="entry name" value="S4"/>
    <property type="match status" value="1"/>
</dbReference>
<accession>A0A1U9M956</accession>
<dbReference type="InterPro" id="IPR000748">
    <property type="entry name" value="PsdUridine_synth_RsuA/RluB/E/F"/>
</dbReference>
<sequence>MTYDRGNKKPQNDTGDTRNNFDPRGKKDKKAPKVKTGDESDGSERIAKRLARAGIASRRDAETMIAAGRIAVNGKVLDTPAFNVKRTDAITVDGKPLPPIERTRVWLYHKRAGLVTTNRDPEGRPTVFDSLPEGMPRVLSVGRLDINTEGLLLLTNDGGLARVLELPSTGWVRKYRVRAHGKVTQADLDALKDGIAIDGIFYGAVEATLEREQGTNVWLTMALREGKNREVKNILGALGLTVTRLIRISFGPFQLADLEEGAVRELKGRTLRDQLGERLIEEANADFDLPILKPFSNAPVVGEQKPREKPTVSDDGWISSTPEAPRFNRRWKKADFAERGRDQLSTRPDSFNKRGGKFVRSSAPLKKAFEKKPEAEPQRLRSANVWMAPGARPQTAHKKFWRMRDEEERNDNGFEERAARRHPHRASQGESDTHFNHREKHFDKSNRKPDFKQKFRKDRSFEDDDASRGDRKNRDYKKTGNYAGAIKERSGYSHDRGFEGGKKQFQHHSGGAGERPARKYNTERKFSEKREFNAPERKFDHPRKNYRSSSEHHEGGFDFPRRHYGKKNPEEQNQKRSSRFSGNRSEKPFSSKNDRSGKKAFTGKSEKAGKFLDRKGGAKGNGRSDRERSRSQRSGRSNGGSGAGRRR</sequence>
<dbReference type="InterPro" id="IPR002942">
    <property type="entry name" value="S4_RNA-bd"/>
</dbReference>
<feature type="compositionally biased region" description="Basic and acidic residues" evidence="7">
    <location>
        <begin position="35"/>
        <end position="45"/>
    </location>
</feature>
<feature type="compositionally biased region" description="Basic and acidic residues" evidence="7">
    <location>
        <begin position="466"/>
        <end position="478"/>
    </location>
</feature>
<dbReference type="InterPro" id="IPR042092">
    <property type="entry name" value="PsdUridine_s_RsuA/RluB/E/F_cat"/>
</dbReference>
<feature type="compositionally biased region" description="Gly residues" evidence="7">
    <location>
        <begin position="637"/>
        <end position="647"/>
    </location>
</feature>
<dbReference type="GO" id="GO:0000455">
    <property type="term" value="P:enzyme-directed rRNA pseudouridine synthesis"/>
    <property type="evidence" value="ECO:0007669"/>
    <property type="project" value="UniProtKB-ARBA"/>
</dbReference>
<feature type="compositionally biased region" description="Basic and acidic residues" evidence="7">
    <location>
        <begin position="486"/>
        <end position="502"/>
    </location>
</feature>
<dbReference type="InterPro" id="IPR050343">
    <property type="entry name" value="RsuA_PseudoU_synthase"/>
</dbReference>
<dbReference type="Pfam" id="PF00849">
    <property type="entry name" value="PseudoU_synth_2"/>
    <property type="match status" value="1"/>
</dbReference>
<feature type="compositionally biased region" description="Basic and acidic residues" evidence="7">
    <location>
        <begin position="604"/>
        <end position="630"/>
    </location>
</feature>
<dbReference type="OrthoDB" id="9807213at2"/>
<dbReference type="Proteomes" id="UP000189660">
    <property type="component" value="Chromosome"/>
</dbReference>
<dbReference type="RefSeq" id="WP_078038983.1">
    <property type="nucleotide sequence ID" value="NZ_CP015820.1"/>
</dbReference>
<reference evidence="9 10" key="1">
    <citation type="submission" date="2016-11" db="EMBL/GenBank/DDBJ databases">
        <title>Comparative genomics of Bartonella apis.</title>
        <authorList>
            <person name="Engel P."/>
        </authorList>
    </citation>
    <scope>NUCLEOTIDE SEQUENCE [LARGE SCALE GENOMIC DNA]</scope>
    <source>
        <strain evidence="9 10">BBC0178</strain>
    </source>
</reference>
<keyword evidence="10" id="KW-1185">Reference proteome</keyword>